<evidence type="ECO:0000256" key="1">
    <source>
        <dbReference type="ARBA" id="ARBA00006432"/>
    </source>
</evidence>
<organism evidence="5 6">
    <name type="scientific">Phytohabitans kaempferiae</name>
    <dbReference type="NCBI Taxonomy" id="1620943"/>
    <lineage>
        <taxon>Bacteria</taxon>
        <taxon>Bacillati</taxon>
        <taxon>Actinomycetota</taxon>
        <taxon>Actinomycetes</taxon>
        <taxon>Micromonosporales</taxon>
        <taxon>Micromonosporaceae</taxon>
    </lineage>
</organism>
<dbReference type="InterPro" id="IPR000873">
    <property type="entry name" value="AMP-dep_synth/lig_dom"/>
</dbReference>
<evidence type="ECO:0000259" key="3">
    <source>
        <dbReference type="Pfam" id="PF00501"/>
    </source>
</evidence>
<feature type="domain" description="AMP-binding enzyme C-terminal" evidence="4">
    <location>
        <begin position="465"/>
        <end position="540"/>
    </location>
</feature>
<evidence type="ECO:0000259" key="4">
    <source>
        <dbReference type="Pfam" id="PF13193"/>
    </source>
</evidence>
<dbReference type="Proteomes" id="UP001589867">
    <property type="component" value="Unassembled WGS sequence"/>
</dbReference>
<dbReference type="Pfam" id="PF13193">
    <property type="entry name" value="AMP-binding_C"/>
    <property type="match status" value="1"/>
</dbReference>
<reference evidence="5 6" key="1">
    <citation type="submission" date="2024-09" db="EMBL/GenBank/DDBJ databases">
        <authorList>
            <person name="Sun Q."/>
            <person name="Mori K."/>
        </authorList>
    </citation>
    <scope>NUCLEOTIDE SEQUENCE [LARGE SCALE GENOMIC DNA]</scope>
    <source>
        <strain evidence="5 6">TBRC 3947</strain>
    </source>
</reference>
<dbReference type="PROSITE" id="PS00455">
    <property type="entry name" value="AMP_BINDING"/>
    <property type="match status" value="1"/>
</dbReference>
<evidence type="ECO:0000256" key="2">
    <source>
        <dbReference type="ARBA" id="ARBA00022598"/>
    </source>
</evidence>
<dbReference type="InterPro" id="IPR045851">
    <property type="entry name" value="AMP-bd_C_sf"/>
</dbReference>
<keyword evidence="6" id="KW-1185">Reference proteome</keyword>
<dbReference type="SUPFAM" id="SSF56801">
    <property type="entry name" value="Acetyl-CoA synthetase-like"/>
    <property type="match status" value="1"/>
</dbReference>
<dbReference type="EMBL" id="JBHLUH010000039">
    <property type="protein sequence ID" value="MFC0530028.1"/>
    <property type="molecule type" value="Genomic_DNA"/>
</dbReference>
<evidence type="ECO:0000313" key="5">
    <source>
        <dbReference type="EMBL" id="MFC0530028.1"/>
    </source>
</evidence>
<proteinExistence type="inferred from homology"/>
<dbReference type="Pfam" id="PF00501">
    <property type="entry name" value="AMP-binding"/>
    <property type="match status" value="1"/>
</dbReference>
<gene>
    <name evidence="5" type="ORF">ACFFIA_20400</name>
</gene>
<dbReference type="Gene3D" id="3.30.300.30">
    <property type="match status" value="1"/>
</dbReference>
<sequence length="562" mass="59399">MTDQAVMCPPTSWGQSFTVERAMPTEATTRSRRRIGPLSDWTAEGGDELLTESVPRLLARQAAAHGDRPALWRPDGDGLTPVTYAELASAAETVARALAGRVAPGERVAVWSRNSVEWVVLEYGCALAGLVLTPFNTAWTDAEVDHATRLTTPALVFAGTGPTGDSLVPRAAGVCGADAVLDLTGLREWAATATAGQLPVVGAEDPFLIQFTSGTTGRSKGAVLTHMAVLNAARERNRRDVIGPNDVWLNPVPYHHIGGSCFVILGGLVDAGAFVVVEKYAPAETMRLLDHGVVTRIGGVPTMVIDALQHLGEQAGAAGIRSVAVGGATVTQHLVERIRQTLGAPVINTYAQSECPAITSTDIHDDSATIAGTVGRPVAGVHMKVIDPATGETVPIGVVGEIVTRSPYVMRGYWGMAEQTADVLPADGFLRTGDLASMDEYGNVTFQGRVRDVIIRGGENVYPAEVEELLAAHPGVASAVLVGIDDERLGERVAGVVVRAPGGDVTGEALAEYLRDSVARFKIPELWRFVDVLPMTASGKIRRFVVRDDTNVYATAARPGDE</sequence>
<accession>A0ABV6M6F3</accession>
<feature type="domain" description="AMP-dependent synthetase/ligase" evidence="3">
    <location>
        <begin position="59"/>
        <end position="414"/>
    </location>
</feature>
<dbReference type="InterPro" id="IPR025110">
    <property type="entry name" value="AMP-bd_C"/>
</dbReference>
<comment type="caution">
    <text evidence="5">The sequence shown here is derived from an EMBL/GenBank/DDBJ whole genome shotgun (WGS) entry which is preliminary data.</text>
</comment>
<evidence type="ECO:0000313" key="6">
    <source>
        <dbReference type="Proteomes" id="UP001589867"/>
    </source>
</evidence>
<keyword evidence="2" id="KW-0436">Ligase</keyword>
<comment type="similarity">
    <text evidence="1">Belongs to the ATP-dependent AMP-binding enzyme family.</text>
</comment>
<dbReference type="Gene3D" id="3.40.50.12780">
    <property type="entry name" value="N-terminal domain of ligase-like"/>
    <property type="match status" value="1"/>
</dbReference>
<protein>
    <submittedName>
        <fullName evidence="5">Class I adenylate-forming enzyme family protein</fullName>
    </submittedName>
</protein>
<dbReference type="InterPro" id="IPR020845">
    <property type="entry name" value="AMP-binding_CS"/>
</dbReference>
<dbReference type="InterPro" id="IPR042099">
    <property type="entry name" value="ANL_N_sf"/>
</dbReference>
<dbReference type="RefSeq" id="WP_377253111.1">
    <property type="nucleotide sequence ID" value="NZ_JBHLUH010000039.1"/>
</dbReference>
<dbReference type="PANTHER" id="PTHR43201">
    <property type="entry name" value="ACYL-COA SYNTHETASE"/>
    <property type="match status" value="1"/>
</dbReference>
<name>A0ABV6M6F3_9ACTN</name>
<dbReference type="PANTHER" id="PTHR43201:SF5">
    <property type="entry name" value="MEDIUM-CHAIN ACYL-COA LIGASE ACSF2, MITOCHONDRIAL"/>
    <property type="match status" value="1"/>
</dbReference>